<feature type="region of interest" description="Disordered" evidence="11">
    <location>
        <begin position="1"/>
        <end position="202"/>
    </location>
</feature>
<dbReference type="AlphaFoldDB" id="F6PP23"/>
<keyword evidence="8" id="KW-0862">Zinc</keyword>
<reference evidence="16" key="1">
    <citation type="journal article" date="2002" name="Science">
        <title>The draft genome of Ciona intestinalis: insights into chordate and vertebrate origins.</title>
        <authorList>
            <person name="Dehal P."/>
            <person name="Satou Y."/>
            <person name="Campbell R.K."/>
            <person name="Chapman J."/>
            <person name="Degnan B."/>
            <person name="De Tomaso A."/>
            <person name="Davidson B."/>
            <person name="Di Gregorio A."/>
            <person name="Gelpke M."/>
            <person name="Goodstein D.M."/>
            <person name="Harafuji N."/>
            <person name="Hastings K.E."/>
            <person name="Ho I."/>
            <person name="Hotta K."/>
            <person name="Huang W."/>
            <person name="Kawashima T."/>
            <person name="Lemaire P."/>
            <person name="Martinez D."/>
            <person name="Meinertzhagen I.A."/>
            <person name="Necula S."/>
            <person name="Nonaka M."/>
            <person name="Putnam N."/>
            <person name="Rash S."/>
            <person name="Saiga H."/>
            <person name="Satake M."/>
            <person name="Terry A."/>
            <person name="Yamada L."/>
            <person name="Wang H.G."/>
            <person name="Awazu S."/>
            <person name="Azumi K."/>
            <person name="Boore J."/>
            <person name="Branno M."/>
            <person name="Chin-Bow S."/>
            <person name="DeSantis R."/>
            <person name="Doyle S."/>
            <person name="Francino P."/>
            <person name="Keys D.N."/>
            <person name="Haga S."/>
            <person name="Hayashi H."/>
            <person name="Hino K."/>
            <person name="Imai K.S."/>
            <person name="Inaba K."/>
            <person name="Kano S."/>
            <person name="Kobayashi K."/>
            <person name="Kobayashi M."/>
            <person name="Lee B.I."/>
            <person name="Makabe K.W."/>
            <person name="Manohar C."/>
            <person name="Matassi G."/>
            <person name="Medina M."/>
            <person name="Mochizuki Y."/>
            <person name="Mount S."/>
            <person name="Morishita T."/>
            <person name="Miura S."/>
            <person name="Nakayama A."/>
            <person name="Nishizaka S."/>
            <person name="Nomoto H."/>
            <person name="Ohta F."/>
            <person name="Oishi K."/>
            <person name="Rigoutsos I."/>
            <person name="Sano M."/>
            <person name="Sasaki A."/>
            <person name="Sasakura Y."/>
            <person name="Shoguchi E."/>
            <person name="Shin-i T."/>
            <person name="Spagnuolo A."/>
            <person name="Stainier D."/>
            <person name="Suzuki M.M."/>
            <person name="Tassy O."/>
            <person name="Takatori N."/>
            <person name="Tokuoka M."/>
            <person name="Yagi K."/>
            <person name="Yoshizaki F."/>
            <person name="Wada S."/>
            <person name="Zhang C."/>
            <person name="Hyatt P.D."/>
            <person name="Larimer F."/>
            <person name="Detter C."/>
            <person name="Doggett N."/>
            <person name="Glavina T."/>
            <person name="Hawkins T."/>
            <person name="Richardson P."/>
            <person name="Lucas S."/>
            <person name="Kohara Y."/>
            <person name="Levine M."/>
            <person name="Satoh N."/>
            <person name="Rokhsar D.S."/>
        </authorList>
    </citation>
    <scope>NUCLEOTIDE SEQUENCE [LARGE SCALE GENOMIC DNA]</scope>
</reference>
<dbReference type="CDD" id="cd13388">
    <property type="entry name" value="PH1_FGD1-4_like"/>
    <property type="match status" value="1"/>
</dbReference>
<dbReference type="Pfam" id="PF01363">
    <property type="entry name" value="FYVE"/>
    <property type="match status" value="1"/>
</dbReference>
<dbReference type="SUPFAM" id="SSF48065">
    <property type="entry name" value="DBL homology domain (DH-domain)"/>
    <property type="match status" value="1"/>
</dbReference>
<dbReference type="InterPro" id="IPR035941">
    <property type="entry name" value="FGD1-4_PH2"/>
</dbReference>
<dbReference type="SUPFAM" id="SSF50729">
    <property type="entry name" value="PH domain-like"/>
    <property type="match status" value="2"/>
</dbReference>
<evidence type="ECO:0000259" key="13">
    <source>
        <dbReference type="PROSITE" id="PS50010"/>
    </source>
</evidence>
<reference evidence="15" key="4">
    <citation type="submission" date="2025-09" db="UniProtKB">
        <authorList>
            <consortium name="Ensembl"/>
        </authorList>
    </citation>
    <scope>IDENTIFICATION</scope>
</reference>
<evidence type="ECO:0000313" key="16">
    <source>
        <dbReference type="Proteomes" id="UP000008144"/>
    </source>
</evidence>
<feature type="compositionally biased region" description="Low complexity" evidence="11">
    <location>
        <begin position="188"/>
        <end position="202"/>
    </location>
</feature>
<feature type="region of interest" description="Disordered" evidence="11">
    <location>
        <begin position="241"/>
        <end position="294"/>
    </location>
</feature>
<evidence type="ECO:0000259" key="14">
    <source>
        <dbReference type="PROSITE" id="PS50178"/>
    </source>
</evidence>
<dbReference type="FunCoup" id="F6PP23">
    <property type="interactions" value="3"/>
</dbReference>
<dbReference type="PROSITE" id="PS50178">
    <property type="entry name" value="ZF_FYVE"/>
    <property type="match status" value="1"/>
</dbReference>
<feature type="compositionally biased region" description="Polar residues" evidence="11">
    <location>
        <begin position="877"/>
        <end position="893"/>
    </location>
</feature>
<dbReference type="InterPro" id="IPR000219">
    <property type="entry name" value="DH_dom"/>
</dbReference>
<dbReference type="PANTHER" id="PTHR12673:SF241">
    <property type="entry name" value="DH DOMAIN-CONTAINING PROTEIN"/>
    <property type="match status" value="1"/>
</dbReference>
<feature type="domain" description="DH" evidence="13">
    <location>
        <begin position="295"/>
        <end position="483"/>
    </location>
</feature>
<dbReference type="InterPro" id="IPR013083">
    <property type="entry name" value="Znf_RING/FYVE/PHD"/>
</dbReference>
<evidence type="ECO:0000256" key="7">
    <source>
        <dbReference type="ARBA" id="ARBA00022771"/>
    </source>
</evidence>
<dbReference type="InterPro" id="IPR055251">
    <property type="entry name" value="SOS1_NGEF_PH"/>
</dbReference>
<comment type="subcellular location">
    <subcellularLocation>
        <location evidence="1">Cytoplasm</location>
        <location evidence="1">Cytoskeleton</location>
    </subcellularLocation>
</comment>
<keyword evidence="16" id="KW-1185">Reference proteome</keyword>
<feature type="compositionally biased region" description="Polar residues" evidence="11">
    <location>
        <begin position="30"/>
        <end position="53"/>
    </location>
</feature>
<dbReference type="GO" id="GO:0005085">
    <property type="term" value="F:guanyl-nucleotide exchange factor activity"/>
    <property type="evidence" value="ECO:0000318"/>
    <property type="project" value="GO_Central"/>
</dbReference>
<dbReference type="SMART" id="SM00064">
    <property type="entry name" value="FYVE"/>
    <property type="match status" value="1"/>
</dbReference>
<dbReference type="InterPro" id="IPR001849">
    <property type="entry name" value="PH_domain"/>
</dbReference>
<dbReference type="InterPro" id="IPR035899">
    <property type="entry name" value="DBL_dom_sf"/>
</dbReference>
<feature type="domain" description="PH" evidence="12">
    <location>
        <begin position="513"/>
        <end position="612"/>
    </location>
</feature>
<keyword evidence="2" id="KW-0963">Cytoplasm</keyword>
<dbReference type="Pfam" id="PF00169">
    <property type="entry name" value="PH"/>
    <property type="match status" value="1"/>
</dbReference>
<accession>F6PP23</accession>
<dbReference type="Pfam" id="PF22697">
    <property type="entry name" value="SOS1_NGEF_PH"/>
    <property type="match status" value="1"/>
</dbReference>
<dbReference type="Proteomes" id="UP000008144">
    <property type="component" value="Chromosome 7"/>
</dbReference>
<dbReference type="GO" id="GO:0008270">
    <property type="term" value="F:zinc ion binding"/>
    <property type="evidence" value="ECO:0007669"/>
    <property type="project" value="UniProtKB-KW"/>
</dbReference>
<sequence>MARERRLKKQGSFDSASEDDQTERRESFLRRNSSAASRPVTKQPSTSGKSSPFSIVHTEASIFGVSPESSSYGDSDDDVSKAIGRRRASSLHRMFDDKLTKGTSSTPGSPASTSRKNSMNTQSPLLRPNQLDLMQRQRSKTEGDRITNLVTGDNKERSNSLGRLTPCEGNMTPPQINTPQLPPKPRPGSDGSSASTGSDVSGFNLLAEYDKIAQEITLEGQQSSSGGRDSGISVCRDSLAVPTSMSDRESWSDFDNSDDCEEGSVGSPEKVANEPTAVRPATPPPPPKKESTETKLHKIAKELLSTEESYVAVLHIIDQVFHKRVMEEATNKNIMPENAVNSIFSHVSAIYQFHHTFLLPQLKDRLANWESDPRISDIMCRAAPFLKMYGLYVQNFDEAMNMIKAWSVKSSGFNAIIKSIQKLPECKSLTLQHHMLGPVQRIPRYQMLLQDYVKRMAEDSPDRPDTENALKLITVAATHSNETMKKMEKFHKLVNVFNKLADVNFDIVDVSREMLKEGKIVKISARNGEKYERYLYLFSDMLLCCTPLGRLQGKSYKVTAKMDIEGMKVTEVKNPTSPHAFCVEGRQKSTEFAASTQEEKDAWVSSIEDAILQSIERRKTFDLDRTTPVTAAPKEDLTSPTPVMASHPFIDIEDADLGTRAPRWIKDNEVTMCMCCSKKFSNLIRRRHHCRACGRVVCSECSEHKSSLQYDSSKPLRVCSNCYNVLTGREQHDSTDGEKKGVLEVEADIVSEHSVLSNYLYFTENEKKRTWTKTWCVIPDNELCLYFYGALQDVRAQMTMPLPGYDVTSFTCHEHKFCFKLNQARKVHLFAADTKELRDRWMYALKQASVGEDLDRDDVLRLGKQPVVPHVMEEQNLHNGNEDSCSSSGEFED</sequence>
<dbReference type="PROSITE" id="PS50003">
    <property type="entry name" value="PH_DOMAIN"/>
    <property type="match status" value="2"/>
</dbReference>
<keyword evidence="6" id="KW-0677">Repeat</keyword>
<reference evidence="15" key="3">
    <citation type="submission" date="2025-08" db="UniProtKB">
        <authorList>
            <consortium name="Ensembl"/>
        </authorList>
    </citation>
    <scope>IDENTIFICATION</scope>
</reference>
<evidence type="ECO:0000256" key="6">
    <source>
        <dbReference type="ARBA" id="ARBA00022737"/>
    </source>
</evidence>
<keyword evidence="5" id="KW-0479">Metal-binding</keyword>
<evidence type="ECO:0000256" key="5">
    <source>
        <dbReference type="ARBA" id="ARBA00022723"/>
    </source>
</evidence>
<evidence type="ECO:0000259" key="12">
    <source>
        <dbReference type="PROSITE" id="PS50003"/>
    </source>
</evidence>
<gene>
    <name evidence="15" type="primary">zf(fyve)-4</name>
</gene>
<evidence type="ECO:0000313" key="15">
    <source>
        <dbReference type="Ensembl" id="ENSCINP00000016706.3"/>
    </source>
</evidence>
<name>F6PP23_CIOIN</name>
<evidence type="ECO:0000256" key="1">
    <source>
        <dbReference type="ARBA" id="ARBA00004245"/>
    </source>
</evidence>
<evidence type="ECO:0000256" key="9">
    <source>
        <dbReference type="ARBA" id="ARBA00023212"/>
    </source>
</evidence>
<reference evidence="15" key="2">
    <citation type="journal article" date="2008" name="Genome Biol.">
        <title>Improved genome assembly and evidence-based global gene model set for the chordate Ciona intestinalis: new insight into intron and operon populations.</title>
        <authorList>
            <person name="Satou Y."/>
            <person name="Mineta K."/>
            <person name="Ogasawara M."/>
            <person name="Sasakura Y."/>
            <person name="Shoguchi E."/>
            <person name="Ueno K."/>
            <person name="Yamada L."/>
            <person name="Matsumoto J."/>
            <person name="Wasserscheid J."/>
            <person name="Dewar K."/>
            <person name="Wiley G.B."/>
            <person name="Macmil S.L."/>
            <person name="Roe B.A."/>
            <person name="Zeller R.W."/>
            <person name="Hastings K.E."/>
            <person name="Lemaire P."/>
            <person name="Lindquist E."/>
            <person name="Endo T."/>
            <person name="Hotta K."/>
            <person name="Inaba K."/>
        </authorList>
    </citation>
    <scope>NUCLEOTIDE SEQUENCE [LARGE SCALE GENOMIC DNA]</scope>
    <source>
        <strain evidence="15">wild type</strain>
    </source>
</reference>
<dbReference type="GO" id="GO:0046847">
    <property type="term" value="P:filopodium assembly"/>
    <property type="evidence" value="ECO:0000318"/>
    <property type="project" value="GO_Central"/>
</dbReference>
<dbReference type="Pfam" id="PF00621">
    <property type="entry name" value="RhoGEF"/>
    <property type="match status" value="1"/>
</dbReference>
<dbReference type="STRING" id="7719.ENSCINP00000016706"/>
<dbReference type="SMART" id="SM00233">
    <property type="entry name" value="PH"/>
    <property type="match status" value="2"/>
</dbReference>
<dbReference type="InterPro" id="IPR000306">
    <property type="entry name" value="Znf_FYVE"/>
</dbReference>
<keyword evidence="3" id="KW-0597">Phosphoprotein</keyword>
<proteinExistence type="predicted"/>
<dbReference type="EMBL" id="EAAA01002491">
    <property type="status" value="NOT_ANNOTATED_CDS"/>
    <property type="molecule type" value="Genomic_DNA"/>
</dbReference>
<dbReference type="CDD" id="cd13236">
    <property type="entry name" value="PH2_FGD1-4"/>
    <property type="match status" value="1"/>
</dbReference>
<evidence type="ECO:0000256" key="8">
    <source>
        <dbReference type="ARBA" id="ARBA00022833"/>
    </source>
</evidence>
<dbReference type="OMA" id="GKIACYC"/>
<feature type="compositionally biased region" description="Low complexity" evidence="11">
    <location>
        <begin position="101"/>
        <end position="114"/>
    </location>
</feature>
<dbReference type="GO" id="GO:0005856">
    <property type="term" value="C:cytoskeleton"/>
    <property type="evidence" value="ECO:0007669"/>
    <property type="project" value="UniProtKB-SubCell"/>
</dbReference>
<dbReference type="HOGENOM" id="CLU_323626_0_0_1"/>
<dbReference type="InParanoid" id="F6PP23"/>
<feature type="compositionally biased region" description="Polar residues" evidence="11">
    <location>
        <begin position="115"/>
        <end position="124"/>
    </location>
</feature>
<evidence type="ECO:0000256" key="3">
    <source>
        <dbReference type="ARBA" id="ARBA00022553"/>
    </source>
</evidence>
<keyword evidence="7 10" id="KW-0863">Zinc-finger</keyword>
<dbReference type="InterPro" id="IPR011993">
    <property type="entry name" value="PH-like_dom_sf"/>
</dbReference>
<keyword evidence="4" id="KW-0344">Guanine-nucleotide releasing factor</keyword>
<dbReference type="CDD" id="cd00160">
    <property type="entry name" value="RhoGEF"/>
    <property type="match status" value="1"/>
</dbReference>
<protein>
    <submittedName>
        <fullName evidence="15">Zinc finger protein</fullName>
    </submittedName>
</protein>
<evidence type="ECO:0000256" key="4">
    <source>
        <dbReference type="ARBA" id="ARBA00022658"/>
    </source>
</evidence>
<dbReference type="GO" id="GO:0007010">
    <property type="term" value="P:cytoskeleton organization"/>
    <property type="evidence" value="ECO:0000318"/>
    <property type="project" value="GO_Central"/>
</dbReference>
<evidence type="ECO:0000256" key="10">
    <source>
        <dbReference type="PROSITE-ProRule" id="PRU00091"/>
    </source>
</evidence>
<dbReference type="GO" id="GO:0005737">
    <property type="term" value="C:cytoplasm"/>
    <property type="evidence" value="ECO:0000318"/>
    <property type="project" value="GO_Central"/>
</dbReference>
<dbReference type="Ensembl" id="ENSCINT00000016706.3">
    <property type="protein sequence ID" value="ENSCINP00000016706.3"/>
    <property type="gene ID" value="ENSCING00000008177.3"/>
</dbReference>
<evidence type="ECO:0000256" key="11">
    <source>
        <dbReference type="SAM" id="MobiDB-lite"/>
    </source>
</evidence>
<dbReference type="Gene3D" id="2.30.29.30">
    <property type="entry name" value="Pleckstrin-homology domain (PH domain)/Phosphotyrosine-binding domain (PTB)"/>
    <property type="match status" value="2"/>
</dbReference>
<dbReference type="GeneTree" id="ENSGT00940000169661"/>
<dbReference type="Gene3D" id="3.30.40.10">
    <property type="entry name" value="Zinc/RING finger domain, C3HC4 (zinc finger)"/>
    <property type="match status" value="1"/>
</dbReference>
<dbReference type="SMART" id="SM00325">
    <property type="entry name" value="RhoGEF"/>
    <property type="match status" value="1"/>
</dbReference>
<feature type="region of interest" description="Disordered" evidence="11">
    <location>
        <begin position="874"/>
        <end position="893"/>
    </location>
</feature>
<feature type="domain" description="PH" evidence="12">
    <location>
        <begin position="753"/>
        <end position="850"/>
    </location>
</feature>
<organism evidence="15 16">
    <name type="scientific">Ciona intestinalis</name>
    <name type="common">Transparent sea squirt</name>
    <name type="synonym">Ascidia intestinalis</name>
    <dbReference type="NCBI Taxonomy" id="7719"/>
    <lineage>
        <taxon>Eukaryota</taxon>
        <taxon>Metazoa</taxon>
        <taxon>Chordata</taxon>
        <taxon>Tunicata</taxon>
        <taxon>Ascidiacea</taxon>
        <taxon>Phlebobranchia</taxon>
        <taxon>Cionidae</taxon>
        <taxon>Ciona</taxon>
    </lineage>
</organism>
<keyword evidence="9" id="KW-0206">Cytoskeleton</keyword>
<dbReference type="PANTHER" id="PTHR12673">
    <property type="entry name" value="FACIOGENITAL DYSPLASIA PROTEIN"/>
    <property type="match status" value="1"/>
</dbReference>
<dbReference type="InterPro" id="IPR051092">
    <property type="entry name" value="FYVE_RhoGEF_PH"/>
</dbReference>
<evidence type="ECO:0000256" key="2">
    <source>
        <dbReference type="ARBA" id="ARBA00022490"/>
    </source>
</evidence>
<dbReference type="PROSITE" id="PS50010">
    <property type="entry name" value="DH_2"/>
    <property type="match status" value="1"/>
</dbReference>
<dbReference type="Gene3D" id="1.20.900.10">
    <property type="entry name" value="Dbl homology (DH) domain"/>
    <property type="match status" value="1"/>
</dbReference>
<feature type="domain" description="FYVE-type" evidence="14">
    <location>
        <begin position="667"/>
        <end position="727"/>
    </location>
</feature>
<dbReference type="InterPro" id="IPR017455">
    <property type="entry name" value="Znf_FYVE-rel"/>
</dbReference>